<name>E8ZGJ4_MYCHL</name>
<dbReference type="InterPro" id="IPR000424">
    <property type="entry name" value="Primosome_PriB/ssb"/>
</dbReference>
<dbReference type="PIRSF" id="PIRSF002070">
    <property type="entry name" value="SSB"/>
    <property type="match status" value="1"/>
</dbReference>
<dbReference type="AlphaFoldDB" id="E8ZGJ4"/>
<evidence type="ECO:0000256" key="1">
    <source>
        <dbReference type="ARBA" id="ARBA00023125"/>
    </source>
</evidence>
<dbReference type="InterPro" id="IPR012340">
    <property type="entry name" value="NA-bd_OB-fold"/>
</dbReference>
<accession>E8ZGJ4</accession>
<evidence type="ECO:0000256" key="3">
    <source>
        <dbReference type="RuleBase" id="RU000524"/>
    </source>
</evidence>
<evidence type="ECO:0000256" key="4">
    <source>
        <dbReference type="SAM" id="MobiDB-lite"/>
    </source>
</evidence>
<dbReference type="GO" id="GO:0006260">
    <property type="term" value="P:DNA replication"/>
    <property type="evidence" value="ECO:0007669"/>
    <property type="project" value="InterPro"/>
</dbReference>
<feature type="region of interest" description="Disordered" evidence="4">
    <location>
        <begin position="107"/>
        <end position="135"/>
    </location>
</feature>
<feature type="compositionally biased region" description="Acidic residues" evidence="4">
    <location>
        <begin position="118"/>
        <end position="128"/>
    </location>
</feature>
<dbReference type="Gene3D" id="2.40.50.140">
    <property type="entry name" value="Nucleic acid-binding proteins"/>
    <property type="match status" value="1"/>
</dbReference>
<dbReference type="GO" id="GO:0003697">
    <property type="term" value="F:single-stranded DNA binding"/>
    <property type="evidence" value="ECO:0007669"/>
    <property type="project" value="InterPro"/>
</dbReference>
<keyword evidence="6" id="KW-1185">Reference proteome</keyword>
<dbReference type="PROSITE" id="PS50935">
    <property type="entry name" value="SSB"/>
    <property type="match status" value="1"/>
</dbReference>
<sequence>MVPKGYLIGNLTSDPRSGVVGSNSNSYSRFSVACEETWSKVNSTPKSHFFNCIAWGKTAQFIQSFLKKGDKVFLEYSLTTGKYTNKEGREVRTVDLVVQNVESLVRSSQSSVEPEVVPAEDEDDDISIDDIYSKD</sequence>
<evidence type="ECO:0000256" key="2">
    <source>
        <dbReference type="PIRNR" id="PIRNR002070"/>
    </source>
</evidence>
<evidence type="ECO:0000313" key="6">
    <source>
        <dbReference type="Proteomes" id="UP000008637"/>
    </source>
</evidence>
<dbReference type="Proteomes" id="UP000008637">
    <property type="component" value="Chromosome"/>
</dbReference>
<reference evidence="5 6" key="1">
    <citation type="journal article" date="2011" name="J. Bacteriol.">
        <title>Complete genome sequence of Mycoplasma haemofelis, a hemotropic mycoplasma.</title>
        <authorList>
            <person name="Barker E.N."/>
            <person name="Helps C.R."/>
            <person name="Peters I.R."/>
            <person name="Darby A.C."/>
            <person name="Radford A.D."/>
            <person name="Tasker S."/>
        </authorList>
    </citation>
    <scope>NUCLEOTIDE SEQUENCE [LARGE SCALE GENOMIC DNA]</scope>
    <source>
        <strain evidence="5 6">Langford 1</strain>
    </source>
</reference>
<proteinExistence type="predicted"/>
<protein>
    <recommendedName>
        <fullName evidence="2 3">Single-stranded DNA-binding protein</fullName>
    </recommendedName>
</protein>
<gene>
    <name evidence="5" type="primary">ssb</name>
    <name evidence="5" type="ordered locus">HF1_00160</name>
</gene>
<dbReference type="OrthoDB" id="9809878at2"/>
<dbReference type="InterPro" id="IPR011344">
    <property type="entry name" value="ssDNA-bd"/>
</dbReference>
<feature type="compositionally biased region" description="Low complexity" evidence="4">
    <location>
        <begin position="107"/>
        <end position="117"/>
    </location>
</feature>
<dbReference type="Pfam" id="PF00436">
    <property type="entry name" value="SSB"/>
    <property type="match status" value="1"/>
</dbReference>
<dbReference type="CDD" id="cd04496">
    <property type="entry name" value="SSB_OBF"/>
    <property type="match status" value="1"/>
</dbReference>
<dbReference type="KEGG" id="mha:HF1_00160"/>
<dbReference type="EMBL" id="FR773153">
    <property type="protein sequence ID" value="CBY92024.1"/>
    <property type="molecule type" value="Genomic_DNA"/>
</dbReference>
<keyword evidence="1 2" id="KW-0238">DNA-binding</keyword>
<dbReference type="NCBIfam" id="TIGR00621">
    <property type="entry name" value="ssb"/>
    <property type="match status" value="1"/>
</dbReference>
<dbReference type="HOGENOM" id="CLU_078758_1_5_14"/>
<evidence type="ECO:0000313" key="5">
    <source>
        <dbReference type="EMBL" id="CBY92024.1"/>
    </source>
</evidence>
<organism evidence="5 6">
    <name type="scientific">Mycoplasma haemofelis (strain Langford 1)</name>
    <name type="common">Haemobartonella felis</name>
    <dbReference type="NCBI Taxonomy" id="941640"/>
    <lineage>
        <taxon>Bacteria</taxon>
        <taxon>Bacillati</taxon>
        <taxon>Mycoplasmatota</taxon>
        <taxon>Mollicutes</taxon>
        <taxon>Mycoplasmataceae</taxon>
        <taxon>Mycoplasma</taxon>
    </lineage>
</organism>
<dbReference type="SUPFAM" id="SSF50249">
    <property type="entry name" value="Nucleic acid-binding proteins"/>
    <property type="match status" value="1"/>
</dbReference>